<dbReference type="PANTHER" id="PTHR11388">
    <property type="entry name" value="ORGANIC ANION TRANSPORTER"/>
    <property type="match status" value="1"/>
</dbReference>
<dbReference type="Pfam" id="PF03137">
    <property type="entry name" value="OATP"/>
    <property type="match status" value="1"/>
</dbReference>
<evidence type="ECO:0000313" key="3">
    <source>
        <dbReference type="Proteomes" id="UP001162162"/>
    </source>
</evidence>
<name>A0AAV8YFS7_9CUCU</name>
<gene>
    <name evidence="2" type="ORF">NQ318_010075</name>
</gene>
<feature type="transmembrane region" description="Helical" evidence="1">
    <location>
        <begin position="281"/>
        <end position="302"/>
    </location>
</feature>
<proteinExistence type="predicted"/>
<protein>
    <submittedName>
        <fullName evidence="2">Uncharacterized protein</fullName>
    </submittedName>
</protein>
<sequence>MIHHRDLLRTNSDGQERGFSAPIGNYLNEVDCGITALPCLTKCLHLERCAKFGVFVAVLSMVGFFHGAIINYFRGTSNLWSTHYNISQDTIGLFLPTRYLLVYFALCVAYWGNRIHRASWIGALTMFVAVSGALLAVPEVYNPFSGSEIDDSISGSLCNSNISRIPKYTEFTRKEFDIIAFTSLIAFQLHFAIATVSFVCHGMTYIDDHISPKHSPGFIVWITLCVLVFIMGSMIAMFPKVLPNVVMLKSVNSLLSLASGNNTHGRRRNSRSLWRVLRNKVLMINILSLVLIESALINFNILQKDYNQSNITFTSLTIILDTAILF</sequence>
<dbReference type="InterPro" id="IPR004156">
    <property type="entry name" value="OATP"/>
</dbReference>
<organism evidence="2 3">
    <name type="scientific">Aromia moschata</name>
    <dbReference type="NCBI Taxonomy" id="1265417"/>
    <lineage>
        <taxon>Eukaryota</taxon>
        <taxon>Metazoa</taxon>
        <taxon>Ecdysozoa</taxon>
        <taxon>Arthropoda</taxon>
        <taxon>Hexapoda</taxon>
        <taxon>Insecta</taxon>
        <taxon>Pterygota</taxon>
        <taxon>Neoptera</taxon>
        <taxon>Endopterygota</taxon>
        <taxon>Coleoptera</taxon>
        <taxon>Polyphaga</taxon>
        <taxon>Cucujiformia</taxon>
        <taxon>Chrysomeloidea</taxon>
        <taxon>Cerambycidae</taxon>
        <taxon>Cerambycinae</taxon>
        <taxon>Callichromatini</taxon>
        <taxon>Aromia</taxon>
    </lineage>
</organism>
<evidence type="ECO:0000256" key="1">
    <source>
        <dbReference type="SAM" id="Phobius"/>
    </source>
</evidence>
<accession>A0AAV8YFS7</accession>
<dbReference type="PANTHER" id="PTHR11388:SF158">
    <property type="entry name" value="ORGANIC ANION TRANSPORTING POLYPEPTIDE 33EB"/>
    <property type="match status" value="1"/>
</dbReference>
<dbReference type="GO" id="GO:0043252">
    <property type="term" value="P:sodium-independent organic anion transport"/>
    <property type="evidence" value="ECO:0007669"/>
    <property type="project" value="TreeGrafter"/>
</dbReference>
<dbReference type="GO" id="GO:0016323">
    <property type="term" value="C:basolateral plasma membrane"/>
    <property type="evidence" value="ECO:0007669"/>
    <property type="project" value="TreeGrafter"/>
</dbReference>
<keyword evidence="1" id="KW-0472">Membrane</keyword>
<feature type="transmembrane region" description="Helical" evidence="1">
    <location>
        <begin position="218"/>
        <end position="238"/>
    </location>
</feature>
<feature type="transmembrane region" description="Helical" evidence="1">
    <location>
        <begin position="52"/>
        <end position="73"/>
    </location>
</feature>
<dbReference type="Proteomes" id="UP001162162">
    <property type="component" value="Unassembled WGS sequence"/>
</dbReference>
<dbReference type="GO" id="GO:0015347">
    <property type="term" value="F:sodium-independent organic anion transmembrane transporter activity"/>
    <property type="evidence" value="ECO:0007669"/>
    <property type="project" value="TreeGrafter"/>
</dbReference>
<feature type="transmembrane region" description="Helical" evidence="1">
    <location>
        <begin position="93"/>
        <end position="111"/>
    </location>
</feature>
<feature type="transmembrane region" description="Helical" evidence="1">
    <location>
        <begin position="118"/>
        <end position="137"/>
    </location>
</feature>
<reference evidence="2" key="1">
    <citation type="journal article" date="2023" name="Insect Mol. Biol.">
        <title>Genome sequencing provides insights into the evolution of gene families encoding plant cell wall-degrading enzymes in longhorned beetles.</title>
        <authorList>
            <person name="Shin N.R."/>
            <person name="Okamura Y."/>
            <person name="Kirsch R."/>
            <person name="Pauchet Y."/>
        </authorList>
    </citation>
    <scope>NUCLEOTIDE SEQUENCE</scope>
    <source>
        <strain evidence="2">AMC_N1</strain>
    </source>
</reference>
<keyword evidence="1" id="KW-1133">Transmembrane helix</keyword>
<dbReference type="EMBL" id="JAPWTK010000113">
    <property type="protein sequence ID" value="KAJ8949656.1"/>
    <property type="molecule type" value="Genomic_DNA"/>
</dbReference>
<keyword evidence="3" id="KW-1185">Reference proteome</keyword>
<dbReference type="AlphaFoldDB" id="A0AAV8YFS7"/>
<comment type="caution">
    <text evidence="2">The sequence shown here is derived from an EMBL/GenBank/DDBJ whole genome shotgun (WGS) entry which is preliminary data.</text>
</comment>
<feature type="transmembrane region" description="Helical" evidence="1">
    <location>
        <begin position="178"/>
        <end position="206"/>
    </location>
</feature>
<keyword evidence="1" id="KW-0812">Transmembrane</keyword>
<evidence type="ECO:0000313" key="2">
    <source>
        <dbReference type="EMBL" id="KAJ8949656.1"/>
    </source>
</evidence>